<evidence type="ECO:0000313" key="2">
    <source>
        <dbReference type="Proteomes" id="UP000600877"/>
    </source>
</evidence>
<organism evidence="1 2">
    <name type="scientific">Vogesella alkaliphila</name>
    <dbReference type="NCBI Taxonomy" id="1193621"/>
    <lineage>
        <taxon>Bacteria</taxon>
        <taxon>Pseudomonadati</taxon>
        <taxon>Pseudomonadota</taxon>
        <taxon>Betaproteobacteria</taxon>
        <taxon>Neisseriales</taxon>
        <taxon>Chromobacteriaceae</taxon>
        <taxon>Vogesella</taxon>
    </lineage>
</organism>
<dbReference type="Proteomes" id="UP000600877">
    <property type="component" value="Unassembled WGS sequence"/>
</dbReference>
<dbReference type="RefSeq" id="WP_189373230.1">
    <property type="nucleotide sequence ID" value="NZ_BMYW01000003.1"/>
</dbReference>
<reference evidence="2" key="1">
    <citation type="journal article" date="2019" name="Int. J. Syst. Evol. Microbiol.">
        <title>The Global Catalogue of Microorganisms (GCM) 10K type strain sequencing project: providing services to taxonomists for standard genome sequencing and annotation.</title>
        <authorList>
            <consortium name="The Broad Institute Genomics Platform"/>
            <consortium name="The Broad Institute Genome Sequencing Center for Infectious Disease"/>
            <person name="Wu L."/>
            <person name="Ma J."/>
        </authorList>
    </citation>
    <scope>NUCLEOTIDE SEQUENCE [LARGE SCALE GENOMIC DNA]</scope>
    <source>
        <strain evidence="2">KCTC 32041</strain>
    </source>
</reference>
<name>A0ABQ2YLF1_9NEIS</name>
<comment type="caution">
    <text evidence="1">The sequence shown here is derived from an EMBL/GenBank/DDBJ whole genome shotgun (WGS) entry which is preliminary data.</text>
</comment>
<sequence length="85" mass="9976">MTRAQREQRKQLLLLKGELLRMQLALETERWRQPAQLLREGVTLFGTPAAGGLLGSALLLLRHGRLRRWLKWLLALLGLWRLLRR</sequence>
<evidence type="ECO:0008006" key="3">
    <source>
        <dbReference type="Google" id="ProtNLM"/>
    </source>
</evidence>
<proteinExistence type="predicted"/>
<evidence type="ECO:0000313" key="1">
    <source>
        <dbReference type="EMBL" id="GGX85801.1"/>
    </source>
</evidence>
<dbReference type="EMBL" id="BMYW01000003">
    <property type="protein sequence ID" value="GGX85801.1"/>
    <property type="molecule type" value="Genomic_DNA"/>
</dbReference>
<accession>A0ABQ2YLF1</accession>
<protein>
    <recommendedName>
        <fullName evidence="3">YqjK-like protein</fullName>
    </recommendedName>
</protein>
<gene>
    <name evidence="1" type="ORF">GCM10011290_11910</name>
</gene>
<keyword evidence="2" id="KW-1185">Reference proteome</keyword>